<accession>A7N0Y6</accession>
<reference evidence="1 2" key="1">
    <citation type="submission" date="2007-08" db="EMBL/GenBank/DDBJ databases">
        <authorList>
            <consortium name="The Vibrio harveyi Genome Sequencing Project"/>
            <person name="Bassler B."/>
            <person name="Clifton S.W."/>
            <person name="Fulton L."/>
            <person name="Delehaunty K."/>
            <person name="Fronick C."/>
            <person name="Harrison M."/>
            <person name="Markivic C."/>
            <person name="Fulton R."/>
            <person name="Tin-Wollam A.-M."/>
            <person name="Shah N."/>
            <person name="Pepin K."/>
            <person name="Nash W."/>
            <person name="Thiruvilangam P."/>
            <person name="Bhonagiri V."/>
            <person name="Waters C."/>
            <person name="Tu K.C."/>
            <person name="Irgon J."/>
            <person name="Wilson R.K."/>
        </authorList>
    </citation>
    <scope>NUCLEOTIDE SEQUENCE [LARGE SCALE GENOMIC DNA]</scope>
    <source>
        <strain evidence="2">ATCC BAA-1116 / BB120</strain>
    </source>
</reference>
<evidence type="ECO:0000313" key="1">
    <source>
        <dbReference type="EMBL" id="ABU69440.1"/>
    </source>
</evidence>
<gene>
    <name evidence="1" type="ordered locus">VIBHAR_00425</name>
</gene>
<dbReference type="KEGG" id="vha:VIBHAR_00425"/>
<dbReference type="AlphaFoldDB" id="A7N0Y6"/>
<dbReference type="Proteomes" id="UP000008152">
    <property type="component" value="Chromosome I"/>
</dbReference>
<name>A7N0Y6_VIBC1</name>
<dbReference type="EMBL" id="CP000789">
    <property type="protein sequence ID" value="ABU69440.1"/>
    <property type="molecule type" value="Genomic_DNA"/>
</dbReference>
<evidence type="ECO:0000313" key="2">
    <source>
        <dbReference type="Proteomes" id="UP000008152"/>
    </source>
</evidence>
<organism evidence="1 2">
    <name type="scientific">Vibrio campbellii (strain ATCC BAA-1116)</name>
    <dbReference type="NCBI Taxonomy" id="2902295"/>
    <lineage>
        <taxon>Bacteria</taxon>
        <taxon>Pseudomonadati</taxon>
        <taxon>Pseudomonadota</taxon>
        <taxon>Gammaproteobacteria</taxon>
        <taxon>Vibrionales</taxon>
        <taxon>Vibrionaceae</taxon>
        <taxon>Vibrio</taxon>
    </lineage>
</organism>
<proteinExistence type="predicted"/>
<protein>
    <submittedName>
        <fullName evidence="1">Uncharacterized protein</fullName>
    </submittedName>
</protein>
<sequence>MRTRLLDLAELRLCSQQLPLYLDLVLISDKPELVPS</sequence>